<organism evidence="1 2">
    <name type="scientific">Rhabditophanes sp. KR3021</name>
    <dbReference type="NCBI Taxonomy" id="114890"/>
    <lineage>
        <taxon>Eukaryota</taxon>
        <taxon>Metazoa</taxon>
        <taxon>Ecdysozoa</taxon>
        <taxon>Nematoda</taxon>
        <taxon>Chromadorea</taxon>
        <taxon>Rhabditida</taxon>
        <taxon>Tylenchina</taxon>
        <taxon>Panagrolaimomorpha</taxon>
        <taxon>Strongyloidoidea</taxon>
        <taxon>Alloionematidae</taxon>
        <taxon>Rhabditophanes</taxon>
    </lineage>
</organism>
<sequence>MPSGPIDQKFQAMVIECTAEDQKKIRKKLATIMKQIQQIQQLSGRQNVEKANCANKDENKNETEVKNES</sequence>
<protein>
    <submittedName>
        <fullName evidence="2">Transcription factor</fullName>
    </submittedName>
</protein>
<name>A0AC35U1X3_9BILA</name>
<proteinExistence type="predicted"/>
<evidence type="ECO:0000313" key="1">
    <source>
        <dbReference type="Proteomes" id="UP000095286"/>
    </source>
</evidence>
<evidence type="ECO:0000313" key="2">
    <source>
        <dbReference type="WBParaSite" id="RSKR_0000718300.1"/>
    </source>
</evidence>
<accession>A0AC35U1X3</accession>
<reference evidence="2" key="1">
    <citation type="submission" date="2016-11" db="UniProtKB">
        <authorList>
            <consortium name="WormBaseParasite"/>
        </authorList>
    </citation>
    <scope>IDENTIFICATION</scope>
    <source>
        <strain evidence="2">KR3021</strain>
    </source>
</reference>
<dbReference type="Proteomes" id="UP000095286">
    <property type="component" value="Unplaced"/>
</dbReference>
<dbReference type="WBParaSite" id="RSKR_0000718300.1">
    <property type="protein sequence ID" value="RSKR_0000718300.1"/>
    <property type="gene ID" value="RSKR_0000718300"/>
</dbReference>